<reference evidence="15 16" key="1">
    <citation type="submission" date="2024-10" db="EMBL/GenBank/DDBJ databases">
        <title>Updated reference genomes for cyclostephanoid diatoms.</title>
        <authorList>
            <person name="Roberts W.R."/>
            <person name="Alverson A.J."/>
        </authorList>
    </citation>
    <scope>NUCLEOTIDE SEQUENCE [LARGE SCALE GENOMIC DNA]</scope>
    <source>
        <strain evidence="15 16">AJA228-03</strain>
    </source>
</reference>
<dbReference type="InterPro" id="IPR001100">
    <property type="entry name" value="Pyr_nuc-diS_OxRdtase"/>
</dbReference>
<comment type="cofactor">
    <cofactor evidence="9">
        <name>FAD</name>
        <dbReference type="ChEBI" id="CHEBI:57692"/>
    </cofactor>
    <text evidence="9">Binds 1 FAD per subunit.</text>
</comment>
<protein>
    <recommendedName>
        <fullName evidence="2">glutathione-disulfide reductase</fullName>
        <ecNumber evidence="2">1.8.1.7</ecNumber>
    </recommendedName>
</protein>
<keyword evidence="9" id="KW-0547">Nucleotide-binding</keyword>
<evidence type="ECO:0000256" key="5">
    <source>
        <dbReference type="ARBA" id="ARBA00023002"/>
    </source>
</evidence>
<feature type="region of interest" description="Disordered" evidence="12">
    <location>
        <begin position="573"/>
        <end position="593"/>
    </location>
</feature>
<dbReference type="PANTHER" id="PTHR42737:SF2">
    <property type="entry name" value="GLUTATHIONE REDUCTASE"/>
    <property type="match status" value="1"/>
</dbReference>
<dbReference type="AlphaFoldDB" id="A0ABD3SER8"/>
<evidence type="ECO:0000256" key="10">
    <source>
        <dbReference type="PIRSR" id="PIRSR000350-4"/>
    </source>
</evidence>
<dbReference type="InterPro" id="IPR023753">
    <property type="entry name" value="FAD/NAD-binding_dom"/>
</dbReference>
<sequence length="593" mass="62963">MSIAPKITSTKAIPVNAASARDYDLICIGGGSAGIACAKRAASLHNRKVLCIERSAYKLGGTCVNVGCVPKKVMFGAASIHQILSHDARHYGFDVDDGGSGGRCVGGDGCGGDGKGGGGGVAMKFDYSKLKKYRDEYVRRLNMIYSDGFVTSGVDCIYGNCSLIDERTVQVVVNDDGSGENYGDGGKTTIMTTKRYTANNIVIATGSRPNLPMGEGISEHCITSDGFFDMDTLPDVAVIVGAGYIAVELAGILNSLGSEVHLVMRGDKPLKSFDPMLRDGIDVEMRRSGIFVHRHTNGVSKVVLDDHAGCSKGKKNVTLVCGDVIYGADVVIMATGRMPNTEYLHSRNNRTSSSSGDDNDVDDDNGILWSGNTDGMGLEGCGVKLNSTGHVMVDEYQNTNVNGIYAIGDVCGRVELTPMAIAAGRRLADRLFGIDSRDRIAKVSYDLVPTVVFSHPVSKTIGTCGMTEPDAIRKYGKDNVRVYTSKFSNLYYGIFQTRPEDKPKTLMKLVCAGIDEKVVGMHVLGMGSDEMMQGFGVAMKMGCTKADLDSCVAIHPTASEEFVTMGVWGTSSQETGARVSPLGGAAPGEPRLG</sequence>
<name>A0ABD3SER8_9STRA</name>
<comment type="caution">
    <text evidence="15">The sequence shown here is derived from an EMBL/GenBank/DDBJ whole genome shotgun (WGS) entry which is preliminary data.</text>
</comment>
<feature type="binding site" evidence="9">
    <location>
        <begin position="241"/>
        <end position="248"/>
    </location>
    <ligand>
        <name>NAD(+)</name>
        <dbReference type="ChEBI" id="CHEBI:57540"/>
    </ligand>
</feature>
<dbReference type="Gene3D" id="3.50.50.60">
    <property type="entry name" value="FAD/NAD(P)-binding domain"/>
    <property type="match status" value="2"/>
</dbReference>
<dbReference type="SUPFAM" id="SSF51905">
    <property type="entry name" value="FAD/NAD(P)-binding domain"/>
    <property type="match status" value="1"/>
</dbReference>
<dbReference type="SUPFAM" id="SSF55424">
    <property type="entry name" value="FAD/NAD-linked reductases, dimerisation (C-terminal) domain"/>
    <property type="match status" value="1"/>
</dbReference>
<dbReference type="GO" id="GO:0004362">
    <property type="term" value="F:glutathione-disulfide reductase (NADPH) activity"/>
    <property type="evidence" value="ECO:0007669"/>
    <property type="project" value="UniProtKB-EC"/>
</dbReference>
<dbReference type="PROSITE" id="PS00076">
    <property type="entry name" value="PYRIDINE_REDOX_1"/>
    <property type="match status" value="1"/>
</dbReference>
<dbReference type="PRINTS" id="PR00368">
    <property type="entry name" value="FADPNR"/>
</dbReference>
<evidence type="ECO:0000313" key="15">
    <source>
        <dbReference type="EMBL" id="KAL3823019.1"/>
    </source>
</evidence>
<evidence type="ECO:0000256" key="1">
    <source>
        <dbReference type="ARBA" id="ARBA00007532"/>
    </source>
</evidence>
<evidence type="ECO:0000313" key="16">
    <source>
        <dbReference type="Proteomes" id="UP001530377"/>
    </source>
</evidence>
<evidence type="ECO:0000256" key="6">
    <source>
        <dbReference type="ARBA" id="ARBA00023157"/>
    </source>
</evidence>
<keyword evidence="9" id="KW-0520">NAD</keyword>
<dbReference type="Proteomes" id="UP001530377">
    <property type="component" value="Unassembled WGS sequence"/>
</dbReference>
<gene>
    <name evidence="15" type="ORF">ACHAXA_005207</name>
</gene>
<evidence type="ECO:0000256" key="8">
    <source>
        <dbReference type="PIRSR" id="PIRSR000350-2"/>
    </source>
</evidence>
<dbReference type="FunFam" id="3.30.390.30:FF:000003">
    <property type="entry name" value="Glutathione reductase"/>
    <property type="match status" value="1"/>
</dbReference>
<comment type="similarity">
    <text evidence="1 11">Belongs to the class-I pyridine nucleotide-disulfide oxidoreductase family.</text>
</comment>
<evidence type="ECO:0000256" key="4">
    <source>
        <dbReference type="ARBA" id="ARBA00022827"/>
    </source>
</evidence>
<feature type="region of interest" description="Disordered" evidence="12">
    <location>
        <begin position="342"/>
        <end position="363"/>
    </location>
</feature>
<dbReference type="EC" id="1.8.1.7" evidence="2"/>
<keyword evidence="16" id="KW-1185">Reference proteome</keyword>
<feature type="binding site" evidence="9">
    <location>
        <position position="72"/>
    </location>
    <ligand>
        <name>FAD</name>
        <dbReference type="ChEBI" id="CHEBI:57692"/>
    </ligand>
</feature>
<evidence type="ECO:0000259" key="13">
    <source>
        <dbReference type="Pfam" id="PF02852"/>
    </source>
</evidence>
<keyword evidence="7 11" id="KW-0676">Redox-active center</keyword>
<dbReference type="Pfam" id="PF02852">
    <property type="entry name" value="Pyr_redox_dim"/>
    <property type="match status" value="1"/>
</dbReference>
<feature type="domain" description="FAD/NAD(P)-binding" evidence="14">
    <location>
        <begin position="23"/>
        <end position="345"/>
    </location>
</feature>
<keyword evidence="5 11" id="KW-0560">Oxidoreductase</keyword>
<feature type="binding site" evidence="9">
    <location>
        <begin position="205"/>
        <end position="207"/>
    </location>
    <ligand>
        <name>FAD</name>
        <dbReference type="ChEBI" id="CHEBI:57692"/>
    </ligand>
</feature>
<dbReference type="PIRSF" id="PIRSF000350">
    <property type="entry name" value="Mercury_reductase_MerA"/>
    <property type="match status" value="1"/>
</dbReference>
<feature type="binding site" evidence="9">
    <location>
        <position position="336"/>
    </location>
    <ligand>
        <name>NAD(+)</name>
        <dbReference type="ChEBI" id="CHEBI:57540"/>
    </ligand>
</feature>
<keyword evidence="6" id="KW-1015">Disulfide bond</keyword>
<dbReference type="InterPro" id="IPR016156">
    <property type="entry name" value="FAD/NAD-linked_Rdtase_dimer_sf"/>
</dbReference>
<accession>A0ABD3SER8</accession>
<dbReference type="InterPro" id="IPR004099">
    <property type="entry name" value="Pyr_nucl-diS_OxRdtase_dimer"/>
</dbReference>
<dbReference type="PRINTS" id="PR00411">
    <property type="entry name" value="PNDRDTASEI"/>
</dbReference>
<keyword evidence="4 9" id="KW-0274">FAD</keyword>
<evidence type="ECO:0000259" key="14">
    <source>
        <dbReference type="Pfam" id="PF07992"/>
    </source>
</evidence>
<dbReference type="InterPro" id="IPR012999">
    <property type="entry name" value="Pyr_OxRdtase_I_AS"/>
</dbReference>
<feature type="active site" description="Proton acceptor" evidence="8">
    <location>
        <position position="555"/>
    </location>
</feature>
<proteinExistence type="inferred from homology"/>
<evidence type="ECO:0000256" key="3">
    <source>
        <dbReference type="ARBA" id="ARBA00022630"/>
    </source>
</evidence>
<dbReference type="Gene3D" id="3.30.390.30">
    <property type="match status" value="1"/>
</dbReference>
<evidence type="ECO:0000256" key="11">
    <source>
        <dbReference type="RuleBase" id="RU003691"/>
    </source>
</evidence>
<feature type="domain" description="Pyridine nucleotide-disulphide oxidoreductase dimerisation" evidence="13">
    <location>
        <begin position="448"/>
        <end position="565"/>
    </location>
</feature>
<dbReference type="Pfam" id="PF07992">
    <property type="entry name" value="Pyr_redox_2"/>
    <property type="match status" value="2"/>
</dbReference>
<feature type="domain" description="FAD/NAD(P)-binding" evidence="14">
    <location>
        <begin position="372"/>
        <end position="424"/>
    </location>
</feature>
<dbReference type="InterPro" id="IPR046952">
    <property type="entry name" value="GSHR/TRXR-like"/>
</dbReference>
<dbReference type="EMBL" id="JALLPB020000048">
    <property type="protein sequence ID" value="KAL3823019.1"/>
    <property type="molecule type" value="Genomic_DNA"/>
</dbReference>
<evidence type="ECO:0000256" key="7">
    <source>
        <dbReference type="ARBA" id="ARBA00023284"/>
    </source>
</evidence>
<feature type="binding site" evidence="9">
    <location>
        <position position="409"/>
    </location>
    <ligand>
        <name>FAD</name>
        <dbReference type="ChEBI" id="CHEBI:57692"/>
    </ligand>
</feature>
<dbReference type="PANTHER" id="PTHR42737">
    <property type="entry name" value="GLUTATHIONE REDUCTASE"/>
    <property type="match status" value="1"/>
</dbReference>
<evidence type="ECO:0000256" key="2">
    <source>
        <dbReference type="ARBA" id="ARBA00012607"/>
    </source>
</evidence>
<keyword evidence="3 11" id="KW-0285">Flavoprotein</keyword>
<evidence type="ECO:0000256" key="9">
    <source>
        <dbReference type="PIRSR" id="PIRSR000350-3"/>
    </source>
</evidence>
<evidence type="ECO:0000256" key="12">
    <source>
        <dbReference type="SAM" id="MobiDB-lite"/>
    </source>
</evidence>
<feature type="disulfide bond" description="Redox-active" evidence="10">
    <location>
        <begin position="63"/>
        <end position="68"/>
    </location>
</feature>
<dbReference type="InterPro" id="IPR036188">
    <property type="entry name" value="FAD/NAD-bd_sf"/>
</dbReference>
<organism evidence="15 16">
    <name type="scientific">Cyclostephanos tholiformis</name>
    <dbReference type="NCBI Taxonomy" id="382380"/>
    <lineage>
        <taxon>Eukaryota</taxon>
        <taxon>Sar</taxon>
        <taxon>Stramenopiles</taxon>
        <taxon>Ochrophyta</taxon>
        <taxon>Bacillariophyta</taxon>
        <taxon>Coscinodiscophyceae</taxon>
        <taxon>Thalassiosirophycidae</taxon>
        <taxon>Stephanodiscales</taxon>
        <taxon>Stephanodiscaceae</taxon>
        <taxon>Cyclostephanos</taxon>
    </lineage>
</organism>